<organism evidence="1 2">
    <name type="scientific">Larimichthys crocea</name>
    <name type="common">Large yellow croaker</name>
    <name type="synonym">Pseudosciaena crocea</name>
    <dbReference type="NCBI Taxonomy" id="215358"/>
    <lineage>
        <taxon>Eukaryota</taxon>
        <taxon>Metazoa</taxon>
        <taxon>Chordata</taxon>
        <taxon>Craniata</taxon>
        <taxon>Vertebrata</taxon>
        <taxon>Euteleostomi</taxon>
        <taxon>Actinopterygii</taxon>
        <taxon>Neopterygii</taxon>
        <taxon>Teleostei</taxon>
        <taxon>Neoteleostei</taxon>
        <taxon>Acanthomorphata</taxon>
        <taxon>Eupercaria</taxon>
        <taxon>Sciaenidae</taxon>
        <taxon>Larimichthys</taxon>
    </lineage>
</organism>
<sequence length="162" mass="17280">MSSGQSCGSGPDAGLRPAVLPSVNVSIPAMRAACLDKRGMESKKMGERRFPWRPGGCGAAAAEEKEGACMREKEGAGRDGRLKCKERDRDTSELCLHSNGIFDPVCGILDLDVDQLGINGAHWPKAAAVVNPQWRGDCGGGDEVWALRVSSRLGRWQDPGVC</sequence>
<accession>A0A6G0IBY5</accession>
<proteinExistence type="predicted"/>
<protein>
    <submittedName>
        <fullName evidence="1">Uncharacterized protein</fullName>
    </submittedName>
</protein>
<dbReference type="EMBL" id="REGW02000012">
    <property type="protein sequence ID" value="KAE8289005.1"/>
    <property type="molecule type" value="Genomic_DNA"/>
</dbReference>
<dbReference type="Proteomes" id="UP000424527">
    <property type="component" value="Unassembled WGS sequence"/>
</dbReference>
<comment type="caution">
    <text evidence="1">The sequence shown here is derived from an EMBL/GenBank/DDBJ whole genome shotgun (WGS) entry which is preliminary data.</text>
</comment>
<reference evidence="1 2" key="1">
    <citation type="submission" date="2019-07" db="EMBL/GenBank/DDBJ databases">
        <title>Chromosome genome assembly for large yellow croaker.</title>
        <authorList>
            <person name="Xiao S."/>
        </authorList>
    </citation>
    <scope>NUCLEOTIDE SEQUENCE [LARGE SCALE GENOMIC DNA]</scope>
    <source>
        <strain evidence="1">JMULYC20181020</strain>
        <tissue evidence="1">Muscle</tissue>
    </source>
</reference>
<name>A0A6G0IBY5_LARCR</name>
<evidence type="ECO:0000313" key="1">
    <source>
        <dbReference type="EMBL" id="KAE8289005.1"/>
    </source>
</evidence>
<evidence type="ECO:0000313" key="2">
    <source>
        <dbReference type="Proteomes" id="UP000424527"/>
    </source>
</evidence>
<dbReference type="AlphaFoldDB" id="A0A6G0IBY5"/>
<gene>
    <name evidence="1" type="ORF">D5F01_LYC12883</name>
</gene>
<keyword evidence="2" id="KW-1185">Reference proteome</keyword>